<name>A0A9W4UQF4_9PLEO</name>
<protein>
    <submittedName>
        <fullName evidence="1">Uncharacterized protein</fullName>
    </submittedName>
</protein>
<dbReference type="EMBL" id="CAOQHR010000009">
    <property type="protein sequence ID" value="CAI6339569.1"/>
    <property type="molecule type" value="Genomic_DNA"/>
</dbReference>
<reference evidence="1" key="1">
    <citation type="submission" date="2023-01" db="EMBL/GenBank/DDBJ databases">
        <authorList>
            <person name="Van Ghelder C."/>
            <person name="Rancurel C."/>
        </authorList>
    </citation>
    <scope>NUCLEOTIDE SEQUENCE</scope>
    <source>
        <strain evidence="1">CNCM I-4278</strain>
    </source>
</reference>
<accession>A0A9W4UQF4</accession>
<dbReference type="Proteomes" id="UP001152607">
    <property type="component" value="Unassembled WGS sequence"/>
</dbReference>
<organism evidence="1 2">
    <name type="scientific">Periconia digitata</name>
    <dbReference type="NCBI Taxonomy" id="1303443"/>
    <lineage>
        <taxon>Eukaryota</taxon>
        <taxon>Fungi</taxon>
        <taxon>Dikarya</taxon>
        <taxon>Ascomycota</taxon>
        <taxon>Pezizomycotina</taxon>
        <taxon>Dothideomycetes</taxon>
        <taxon>Pleosporomycetidae</taxon>
        <taxon>Pleosporales</taxon>
        <taxon>Massarineae</taxon>
        <taxon>Periconiaceae</taxon>
        <taxon>Periconia</taxon>
    </lineage>
</organism>
<proteinExistence type="predicted"/>
<sequence>MHGKKTKVFKITLQISGRLMGTSRSTQFLENVLLPVDRSTSLTGVQSRRLSMCRRRACSALIPKPWLPERNCFLLKLHRPCHILDRQKEGRRRHEDRWLIQAEVNPSKC</sequence>
<dbReference type="AlphaFoldDB" id="A0A9W4UQF4"/>
<gene>
    <name evidence="1" type="ORF">PDIGIT_LOCUS12730</name>
</gene>
<keyword evidence="2" id="KW-1185">Reference proteome</keyword>
<comment type="caution">
    <text evidence="1">The sequence shown here is derived from an EMBL/GenBank/DDBJ whole genome shotgun (WGS) entry which is preliminary data.</text>
</comment>
<evidence type="ECO:0000313" key="2">
    <source>
        <dbReference type="Proteomes" id="UP001152607"/>
    </source>
</evidence>
<evidence type="ECO:0000313" key="1">
    <source>
        <dbReference type="EMBL" id="CAI6339569.1"/>
    </source>
</evidence>